<reference evidence="1 2" key="1">
    <citation type="journal article" date="2022" name="DNA Res.">
        <title>Chromosomal-level genome assembly of the orchid tree Bauhinia variegata (Leguminosae; Cercidoideae) supports the allotetraploid origin hypothesis of Bauhinia.</title>
        <authorList>
            <person name="Zhong Y."/>
            <person name="Chen Y."/>
            <person name="Zheng D."/>
            <person name="Pang J."/>
            <person name="Liu Y."/>
            <person name="Luo S."/>
            <person name="Meng S."/>
            <person name="Qian L."/>
            <person name="Wei D."/>
            <person name="Dai S."/>
            <person name="Zhou R."/>
        </authorList>
    </citation>
    <scope>NUCLEOTIDE SEQUENCE [LARGE SCALE GENOMIC DNA]</scope>
    <source>
        <strain evidence="1">BV-YZ2020</strain>
    </source>
</reference>
<protein>
    <submittedName>
        <fullName evidence="1">Uncharacterized protein</fullName>
    </submittedName>
</protein>
<accession>A0ACB9Q3Y1</accession>
<name>A0ACB9Q3Y1_BAUVA</name>
<dbReference type="EMBL" id="CM039427">
    <property type="protein sequence ID" value="KAI4355507.1"/>
    <property type="molecule type" value="Genomic_DNA"/>
</dbReference>
<dbReference type="Proteomes" id="UP000828941">
    <property type="component" value="Chromosome 2"/>
</dbReference>
<evidence type="ECO:0000313" key="1">
    <source>
        <dbReference type="EMBL" id="KAI4355507.1"/>
    </source>
</evidence>
<gene>
    <name evidence="1" type="ORF">L6164_004271</name>
</gene>
<sequence>MLNAAQKSFVSVSSSFGAKYHTSSSKFVRSISSSCNQIQSLQPHPFYASNDELLNFFDSVLERCHRVQQCRKLHAQFIVTGAIQSAFLAARLIAVYARFGFVTDARKVFDAIPIEGLNNLLLWNSILRANVSHGYYEYAVQLYSKMRKLGFWPDGFTLPLVIRACSYMGNSTLCRIVHCHALQMGFRDHLHVGNELLGMYGKLERMEDACLLFDRMVVRTLVSWNSMVSGYALKYDSLGASNVFKRMELAGFYPNSVTWTSLLSSHARCGLCEETIQLFRTMRTRGAEISAEALAVVLSVCTDMTAVNWAKEIHGYVTKGGYEDYSFVKNAQISTYGKHGHLEDAHKIFSEMKRKNLVSWNALISSYAESGLCDEAFEVFSQMGESDEHPQLRPNVISWTAVIGGFASKGRGEESLDVFRQMQLAKVMVNCLTISSVLSACAELAALDFGREIHGYTIKSLMNDNILVGNGLINMYMKCGSFKEGHLVFDNIDDRDLISWNSIIGGYGMHGLGENALRTFDEMIKSGMSPDNITFVAVLSACSHAGLVAEGRKLFDRMITEFRMEPQVEHYACMVDLLGRAGQLQEASDIVRSMPVEPNECIWGALLNSCRMYKDTDIAQETASHILNLKSEVTGSYMLLSNIYAASRRWDDSARVRIFAKTKGLKKIPGQSWIEIKRKVYTFSAGNVFLSGLDEVYAILDELALQMENENCKVSSSFVQQCSYNEEPELLLAAN</sequence>
<organism evidence="1 2">
    <name type="scientific">Bauhinia variegata</name>
    <name type="common">Purple orchid tree</name>
    <name type="synonym">Phanera variegata</name>
    <dbReference type="NCBI Taxonomy" id="167791"/>
    <lineage>
        <taxon>Eukaryota</taxon>
        <taxon>Viridiplantae</taxon>
        <taxon>Streptophyta</taxon>
        <taxon>Embryophyta</taxon>
        <taxon>Tracheophyta</taxon>
        <taxon>Spermatophyta</taxon>
        <taxon>Magnoliopsida</taxon>
        <taxon>eudicotyledons</taxon>
        <taxon>Gunneridae</taxon>
        <taxon>Pentapetalae</taxon>
        <taxon>rosids</taxon>
        <taxon>fabids</taxon>
        <taxon>Fabales</taxon>
        <taxon>Fabaceae</taxon>
        <taxon>Cercidoideae</taxon>
        <taxon>Cercideae</taxon>
        <taxon>Bauhiniinae</taxon>
        <taxon>Bauhinia</taxon>
    </lineage>
</organism>
<keyword evidence="2" id="KW-1185">Reference proteome</keyword>
<comment type="caution">
    <text evidence="1">The sequence shown here is derived from an EMBL/GenBank/DDBJ whole genome shotgun (WGS) entry which is preliminary data.</text>
</comment>
<evidence type="ECO:0000313" key="2">
    <source>
        <dbReference type="Proteomes" id="UP000828941"/>
    </source>
</evidence>
<proteinExistence type="predicted"/>